<name>A0A381NTA3_9ZZZZ</name>
<dbReference type="PANTHER" id="PTHR33336">
    <property type="entry name" value="QUINOL MONOOXYGENASE YGIN-RELATED"/>
    <property type="match status" value="1"/>
</dbReference>
<feature type="domain" description="ABM" evidence="1">
    <location>
        <begin position="1"/>
        <end position="67"/>
    </location>
</feature>
<dbReference type="InterPro" id="IPR011008">
    <property type="entry name" value="Dimeric_a/b-barrel"/>
</dbReference>
<evidence type="ECO:0000313" key="2">
    <source>
        <dbReference type="EMBL" id="SUZ57344.1"/>
    </source>
</evidence>
<protein>
    <recommendedName>
        <fullName evidence="1">ABM domain-containing protein</fullName>
    </recommendedName>
</protein>
<dbReference type="PANTHER" id="PTHR33336:SF15">
    <property type="entry name" value="ABM DOMAIN-CONTAINING PROTEIN"/>
    <property type="match status" value="1"/>
</dbReference>
<dbReference type="Pfam" id="PF03992">
    <property type="entry name" value="ABM"/>
    <property type="match status" value="1"/>
</dbReference>
<proteinExistence type="predicted"/>
<dbReference type="Gene3D" id="3.30.70.100">
    <property type="match status" value="1"/>
</dbReference>
<sequence length="94" mass="10858">MSDATQLEPGCISYDFYVGLQDPNKLVLFQEWETMDALMRHYQTPHMKLFMDALPEVVSGEISTRRYAVQTVEAIANEHEENYAPKSEVPRIVH</sequence>
<organism evidence="2">
    <name type="scientific">marine metagenome</name>
    <dbReference type="NCBI Taxonomy" id="408172"/>
    <lineage>
        <taxon>unclassified sequences</taxon>
        <taxon>metagenomes</taxon>
        <taxon>ecological metagenomes</taxon>
    </lineage>
</organism>
<dbReference type="InterPro" id="IPR050744">
    <property type="entry name" value="AI-2_Isomerase_LsrG"/>
</dbReference>
<evidence type="ECO:0000259" key="1">
    <source>
        <dbReference type="PROSITE" id="PS51725"/>
    </source>
</evidence>
<dbReference type="InterPro" id="IPR007138">
    <property type="entry name" value="ABM_dom"/>
</dbReference>
<dbReference type="SUPFAM" id="SSF54909">
    <property type="entry name" value="Dimeric alpha+beta barrel"/>
    <property type="match status" value="1"/>
</dbReference>
<dbReference type="PROSITE" id="PS51725">
    <property type="entry name" value="ABM"/>
    <property type="match status" value="1"/>
</dbReference>
<gene>
    <name evidence="2" type="ORF">METZ01_LOCUS10198</name>
</gene>
<dbReference type="AlphaFoldDB" id="A0A381NTA3"/>
<reference evidence="2" key="1">
    <citation type="submission" date="2018-05" db="EMBL/GenBank/DDBJ databases">
        <authorList>
            <person name="Lanie J.A."/>
            <person name="Ng W.-L."/>
            <person name="Kazmierczak K.M."/>
            <person name="Andrzejewski T.M."/>
            <person name="Davidsen T.M."/>
            <person name="Wayne K.J."/>
            <person name="Tettelin H."/>
            <person name="Glass J.I."/>
            <person name="Rusch D."/>
            <person name="Podicherti R."/>
            <person name="Tsui H.-C.T."/>
            <person name="Winkler M.E."/>
        </authorList>
    </citation>
    <scope>NUCLEOTIDE SEQUENCE</scope>
</reference>
<accession>A0A381NTA3</accession>
<dbReference type="GO" id="GO:0003824">
    <property type="term" value="F:catalytic activity"/>
    <property type="evidence" value="ECO:0007669"/>
    <property type="project" value="TreeGrafter"/>
</dbReference>
<dbReference type="EMBL" id="UINC01000555">
    <property type="protein sequence ID" value="SUZ57344.1"/>
    <property type="molecule type" value="Genomic_DNA"/>
</dbReference>